<evidence type="ECO:0000256" key="4">
    <source>
        <dbReference type="SAM" id="MobiDB-lite"/>
    </source>
</evidence>
<accession>A0A8B7MU58</accession>
<feature type="coiled-coil region" evidence="3">
    <location>
        <begin position="129"/>
        <end position="156"/>
    </location>
</feature>
<dbReference type="KEGG" id="pda:103710144"/>
<keyword evidence="2 3" id="KW-0175">Coiled coil</keyword>
<dbReference type="InterPro" id="IPR008545">
    <property type="entry name" value="Web"/>
</dbReference>
<feature type="region of interest" description="Disordered" evidence="4">
    <location>
        <begin position="554"/>
        <end position="574"/>
    </location>
</feature>
<gene>
    <name evidence="6 7 8" type="primary">LOC103710144</name>
</gene>
<protein>
    <submittedName>
        <fullName evidence="6 7">Myosin heavy chain, clone 203-like isoform X1</fullName>
    </submittedName>
</protein>
<dbReference type="Pfam" id="PF05701">
    <property type="entry name" value="WEMBL"/>
    <property type="match status" value="1"/>
</dbReference>
<dbReference type="OrthoDB" id="673185at2759"/>
<dbReference type="GO" id="GO:0009903">
    <property type="term" value="P:chloroplast avoidance movement"/>
    <property type="evidence" value="ECO:0007669"/>
    <property type="project" value="TreeGrafter"/>
</dbReference>
<dbReference type="Proteomes" id="UP000228380">
    <property type="component" value="Chromosome 6"/>
</dbReference>
<evidence type="ECO:0000313" key="8">
    <source>
        <dbReference type="RefSeq" id="XP_038983450.1"/>
    </source>
</evidence>
<dbReference type="PANTHER" id="PTHR32054:SF17">
    <property type="entry name" value="EXPRESSED PROTEIN"/>
    <property type="match status" value="1"/>
</dbReference>
<dbReference type="GeneID" id="103710144"/>
<dbReference type="PANTHER" id="PTHR32054">
    <property type="entry name" value="HEAVY CHAIN, PUTATIVE, EXPRESSED-RELATED-RELATED"/>
    <property type="match status" value="1"/>
</dbReference>
<name>A0A8B7MU58_PHODC</name>
<organism evidence="5 7">
    <name type="scientific">Phoenix dactylifera</name>
    <name type="common">Date palm</name>
    <dbReference type="NCBI Taxonomy" id="42345"/>
    <lineage>
        <taxon>Eukaryota</taxon>
        <taxon>Viridiplantae</taxon>
        <taxon>Streptophyta</taxon>
        <taxon>Embryophyta</taxon>
        <taxon>Tracheophyta</taxon>
        <taxon>Spermatophyta</taxon>
        <taxon>Magnoliopsida</taxon>
        <taxon>Liliopsida</taxon>
        <taxon>Arecaceae</taxon>
        <taxon>Coryphoideae</taxon>
        <taxon>Phoeniceae</taxon>
        <taxon>Phoenix</taxon>
    </lineage>
</organism>
<feature type="coiled-coil region" evidence="3">
    <location>
        <begin position="291"/>
        <end position="346"/>
    </location>
</feature>
<feature type="coiled-coil region" evidence="3">
    <location>
        <begin position="389"/>
        <end position="416"/>
    </location>
</feature>
<dbReference type="RefSeq" id="XP_008793989.3">
    <property type="nucleotide sequence ID" value="XM_008795767.4"/>
</dbReference>
<proteinExistence type="inferred from homology"/>
<keyword evidence="5" id="KW-1185">Reference proteome</keyword>
<dbReference type="AlphaFoldDB" id="A0A8B7MU58"/>
<evidence type="ECO:0000256" key="3">
    <source>
        <dbReference type="SAM" id="Coils"/>
    </source>
</evidence>
<evidence type="ECO:0000313" key="5">
    <source>
        <dbReference type="Proteomes" id="UP000228380"/>
    </source>
</evidence>
<comment type="similarity">
    <text evidence="1">Belongs to the WEB family.</text>
</comment>
<evidence type="ECO:0000313" key="7">
    <source>
        <dbReference type="RefSeq" id="XP_017698760.2"/>
    </source>
</evidence>
<dbReference type="RefSeq" id="XP_038983450.1">
    <property type="nucleotide sequence ID" value="XM_039127522.1"/>
</dbReference>
<dbReference type="GO" id="GO:0005829">
    <property type="term" value="C:cytosol"/>
    <property type="evidence" value="ECO:0007669"/>
    <property type="project" value="TreeGrafter"/>
</dbReference>
<reference evidence="6 7" key="2">
    <citation type="submission" date="2025-04" db="UniProtKB">
        <authorList>
            <consortium name="RefSeq"/>
        </authorList>
    </citation>
    <scope>IDENTIFICATION</scope>
    <source>
        <tissue evidence="6 7">Young leaves</tissue>
    </source>
</reference>
<reference evidence="5" key="1">
    <citation type="journal article" date="2019" name="Nat. Commun.">
        <title>Genome-wide association mapping of date palm fruit traits.</title>
        <authorList>
            <person name="Hazzouri K.M."/>
            <person name="Gros-Balthazard M."/>
            <person name="Flowers J.M."/>
            <person name="Copetti D."/>
            <person name="Lemansour A."/>
            <person name="Lebrun M."/>
            <person name="Masmoudi K."/>
            <person name="Ferrand S."/>
            <person name="Dhar M.I."/>
            <person name="Fresquez Z.A."/>
            <person name="Rosas U."/>
            <person name="Zhang J."/>
            <person name="Talag J."/>
            <person name="Lee S."/>
            <person name="Kudrna D."/>
            <person name="Powell R.F."/>
            <person name="Leitch I.J."/>
            <person name="Krueger R.R."/>
            <person name="Wing R.A."/>
            <person name="Amiri K.M.A."/>
            <person name="Purugganan M.D."/>
        </authorList>
    </citation>
    <scope>NUCLEOTIDE SEQUENCE [LARGE SCALE GENOMIC DNA]</scope>
    <source>
        <strain evidence="5">cv. Khalas</strain>
    </source>
</reference>
<dbReference type="RefSeq" id="XP_017698760.2">
    <property type="nucleotide sequence ID" value="XM_017843271.3"/>
</dbReference>
<dbReference type="GO" id="GO:0009904">
    <property type="term" value="P:chloroplast accumulation movement"/>
    <property type="evidence" value="ECO:0007669"/>
    <property type="project" value="TreeGrafter"/>
</dbReference>
<evidence type="ECO:0000256" key="1">
    <source>
        <dbReference type="ARBA" id="ARBA00005485"/>
    </source>
</evidence>
<evidence type="ECO:0000256" key="2">
    <source>
        <dbReference type="ARBA" id="ARBA00023054"/>
    </source>
</evidence>
<evidence type="ECO:0000313" key="6">
    <source>
        <dbReference type="RefSeq" id="XP_008793989.3"/>
    </source>
</evidence>
<sequence>MADIDTKPLESLQAALFLFEQIIDQNNCSSTSNGEVLKEKELELSMKELANCKMQLEIKEFPNMHTALQLGSYPKTIEEPSTKLKCSEAERDRSVEECQEAHSHITKLESVIQVIAGHCLKSSENQKQYIHILDELKALKEELHLMKAELTAAEESKVAALKQVELLKIDVLLEKENNKELLVHISEFNQAILLANLAVVEAEKERSAFYSQMEAELQVATEAVILSHEQLEVRKRQLDLTEDLENELLEKIILTDYLELELRQAKEFVASDAIKDLSQFRSEMETIDRENSEKTDYIMLMEAEMKQMEEELQSARDNVNNLDCQVEILMSNMQNLKDDMSKSSRRDLEFEVEIANLKSELHKGRSKIAAAEAGEARAMSAQAGLYLAVQQLALEAKAAKNETERLKLELKNAEPETEVTDDASKVSKGTDFVTCSTGISSGITISTEDFEALTQKAEKVDSPLKDESQLVRYEKNCELDILKAELEASNAIISDLRFNLGEAIRRSELAEKAKAAVEDQLRKWRIKQQQRRSDSEVLAEQSARKYMDNMMCEPSASQSPMGRSGLNRVSHHAKRGTSMPIVKNLNYIPLGKILNMKF</sequence>